<reference evidence="1 2" key="1">
    <citation type="submission" date="2016-10" db="EMBL/GenBank/DDBJ databases">
        <authorList>
            <person name="de Groot N.N."/>
        </authorList>
    </citation>
    <scope>NUCLEOTIDE SEQUENCE [LARGE SCALE GENOMIC DNA]</scope>
    <source>
        <strain evidence="2">E92,LMG 26720,CCM 7988</strain>
    </source>
</reference>
<dbReference type="AlphaFoldDB" id="A0A1I5MZ54"/>
<sequence length="124" mass="13950">MSKNVTITCNVCRQEPIMEALVRAELIIETCPLCPHKYHGSHDAFKKADIFQKIEIDSLRLPTIGSIVTSSLPGDVSERFGNWEVVEIGNKSMNADRGWVVTIQKIGTTNRRINTYSAWLKMVS</sequence>
<protein>
    <submittedName>
        <fullName evidence="1">Uncharacterized protein</fullName>
    </submittedName>
</protein>
<name>A0A1I5MZ54_9BACT</name>
<dbReference type="RefSeq" id="WP_092011595.1">
    <property type="nucleotide sequence ID" value="NZ_FOXH01000001.1"/>
</dbReference>
<accession>A0A1I5MZ54</accession>
<proteinExistence type="predicted"/>
<evidence type="ECO:0000313" key="1">
    <source>
        <dbReference type="EMBL" id="SFP14662.1"/>
    </source>
</evidence>
<organism evidence="1 2">
    <name type="scientific">Pseudarcicella hirudinis</name>
    <dbReference type="NCBI Taxonomy" id="1079859"/>
    <lineage>
        <taxon>Bacteria</taxon>
        <taxon>Pseudomonadati</taxon>
        <taxon>Bacteroidota</taxon>
        <taxon>Cytophagia</taxon>
        <taxon>Cytophagales</taxon>
        <taxon>Flectobacillaceae</taxon>
        <taxon>Pseudarcicella</taxon>
    </lineage>
</organism>
<keyword evidence="2" id="KW-1185">Reference proteome</keyword>
<dbReference type="EMBL" id="FOXH01000001">
    <property type="protein sequence ID" value="SFP14662.1"/>
    <property type="molecule type" value="Genomic_DNA"/>
</dbReference>
<dbReference type="Proteomes" id="UP000199306">
    <property type="component" value="Unassembled WGS sequence"/>
</dbReference>
<dbReference type="STRING" id="1079859.SAMN04515674_101514"/>
<gene>
    <name evidence="1" type="ORF">SAMN04515674_101514</name>
</gene>
<evidence type="ECO:0000313" key="2">
    <source>
        <dbReference type="Proteomes" id="UP000199306"/>
    </source>
</evidence>